<dbReference type="Proteomes" id="UP001501074">
    <property type="component" value="Unassembled WGS sequence"/>
</dbReference>
<dbReference type="InterPro" id="IPR032466">
    <property type="entry name" value="Metal_Hydrolase"/>
</dbReference>
<keyword evidence="2" id="KW-1185">Reference proteome</keyword>
<sequence>MTPDDGPAGPGGSVLPGLVDMHVHLGLVDHTALAGSPVVEVHDLGWRPGAARQWRADLSPSVLVEAAGPFHTAPGGYPKGRSWAPEGAVREIEDEPGARAAALALVGQGAHTLKVTLHTGAPRLSDDLLHTLVRAAHAAGLTVSAHAEGAGQAARAAAAGVDVLVHVPWTEPLDEDTVRAMAGNTTWISTFAIHEPPVRAVALDNARRFLALGGRLRYGTDMGNGPTPLGVNEAEILALGEAGLTGDALLTALTGVLHPAPEPPATRLLYNERPRPRTAAECAAWFSTAQRLSVAPVEVSPR</sequence>
<name>A0ABP6Z791_9ACTN</name>
<dbReference type="EMBL" id="BAAAZO010000002">
    <property type="protein sequence ID" value="GAA3600603.1"/>
    <property type="molecule type" value="Genomic_DNA"/>
</dbReference>
<protein>
    <recommendedName>
        <fullName evidence="3">Imidazolonepropionase-like amidohydrolase</fullName>
    </recommendedName>
</protein>
<dbReference type="RefSeq" id="WP_231486275.1">
    <property type="nucleotide sequence ID" value="NZ_BAAAZO010000002.1"/>
</dbReference>
<dbReference type="SUPFAM" id="SSF51556">
    <property type="entry name" value="Metallo-dependent hydrolases"/>
    <property type="match status" value="1"/>
</dbReference>
<dbReference type="PANTHER" id="PTHR43135">
    <property type="entry name" value="ALPHA-D-RIBOSE 1-METHYLPHOSPHONATE 5-TRIPHOSPHATE DIPHOSPHATASE"/>
    <property type="match status" value="1"/>
</dbReference>
<reference evidence="2" key="1">
    <citation type="journal article" date="2019" name="Int. J. Syst. Evol. Microbiol.">
        <title>The Global Catalogue of Microorganisms (GCM) 10K type strain sequencing project: providing services to taxonomists for standard genome sequencing and annotation.</title>
        <authorList>
            <consortium name="The Broad Institute Genomics Platform"/>
            <consortium name="The Broad Institute Genome Sequencing Center for Infectious Disease"/>
            <person name="Wu L."/>
            <person name="Ma J."/>
        </authorList>
    </citation>
    <scope>NUCLEOTIDE SEQUENCE [LARGE SCALE GENOMIC DNA]</scope>
    <source>
        <strain evidence="2">JCM 16902</strain>
    </source>
</reference>
<gene>
    <name evidence="1" type="ORF">GCM10022223_15290</name>
</gene>
<dbReference type="InterPro" id="IPR051781">
    <property type="entry name" value="Metallo-dep_Hydrolase"/>
</dbReference>
<dbReference type="Gene3D" id="3.20.20.140">
    <property type="entry name" value="Metal-dependent hydrolases"/>
    <property type="match status" value="1"/>
</dbReference>
<comment type="caution">
    <text evidence="1">The sequence shown here is derived from an EMBL/GenBank/DDBJ whole genome shotgun (WGS) entry which is preliminary data.</text>
</comment>
<evidence type="ECO:0000313" key="1">
    <source>
        <dbReference type="EMBL" id="GAA3600603.1"/>
    </source>
</evidence>
<proteinExistence type="predicted"/>
<evidence type="ECO:0008006" key="3">
    <source>
        <dbReference type="Google" id="ProtNLM"/>
    </source>
</evidence>
<organism evidence="1 2">
    <name type="scientific">Kineosporia mesophila</name>
    <dbReference type="NCBI Taxonomy" id="566012"/>
    <lineage>
        <taxon>Bacteria</taxon>
        <taxon>Bacillati</taxon>
        <taxon>Actinomycetota</taxon>
        <taxon>Actinomycetes</taxon>
        <taxon>Kineosporiales</taxon>
        <taxon>Kineosporiaceae</taxon>
        <taxon>Kineosporia</taxon>
    </lineage>
</organism>
<accession>A0ABP6Z791</accession>
<dbReference type="PANTHER" id="PTHR43135:SF3">
    <property type="entry name" value="ALPHA-D-RIBOSE 1-METHYLPHOSPHONATE 5-TRIPHOSPHATE DIPHOSPHATASE"/>
    <property type="match status" value="1"/>
</dbReference>
<evidence type="ECO:0000313" key="2">
    <source>
        <dbReference type="Proteomes" id="UP001501074"/>
    </source>
</evidence>